<dbReference type="PATRIC" id="fig|1299334.3.peg.6074"/>
<feature type="region of interest" description="Disordered" evidence="1">
    <location>
        <begin position="127"/>
        <end position="163"/>
    </location>
</feature>
<dbReference type="AlphaFoldDB" id="X8AGY9"/>
<sequence>MTDPAEFHARYADALRAHLQERGEASLAVGHELGRQALQDRISMLDIIENHFQLVEELSKNSHFDAPAALQFLLQTLAALDVATRGFLDSARRYEEQRARADRLADRDEFRSALVNSLQEGFFVADHRAQSSRSTTRSPKSRATPPTVCPISGRTRGWSTAKRPITSKPCWSKAAAWPTRRRSGVATAT</sequence>
<proteinExistence type="predicted"/>
<organism evidence="3">
    <name type="scientific">Mycobacterium xenopi 4042</name>
    <dbReference type="NCBI Taxonomy" id="1299334"/>
    <lineage>
        <taxon>Bacteria</taxon>
        <taxon>Bacillati</taxon>
        <taxon>Actinomycetota</taxon>
        <taxon>Actinomycetes</taxon>
        <taxon>Mycobacteriales</taxon>
        <taxon>Mycobacteriaceae</taxon>
        <taxon>Mycobacterium</taxon>
    </lineage>
</organism>
<dbReference type="InterPro" id="IPR014787">
    <property type="entry name" value="PSer_Pase_RsbU_N"/>
</dbReference>
<evidence type="ECO:0000256" key="1">
    <source>
        <dbReference type="SAM" id="MobiDB-lite"/>
    </source>
</evidence>
<protein>
    <submittedName>
        <fullName evidence="3">Phosphoserine phosphatase RsbU, N-terminal domain protein</fullName>
    </submittedName>
</protein>
<dbReference type="Pfam" id="PF08673">
    <property type="entry name" value="RsbU_N"/>
    <property type="match status" value="1"/>
</dbReference>
<evidence type="ECO:0000259" key="2">
    <source>
        <dbReference type="Pfam" id="PF08673"/>
    </source>
</evidence>
<comment type="caution">
    <text evidence="3">The sequence shown here is derived from an EMBL/GenBank/DDBJ whole genome shotgun (WGS) entry which is preliminary data.</text>
</comment>
<feature type="region of interest" description="Disordered" evidence="1">
    <location>
        <begin position="170"/>
        <end position="189"/>
    </location>
</feature>
<feature type="domain" description="Phosphoserine phosphatase RsbU N-terminal" evidence="2">
    <location>
        <begin position="10"/>
        <end position="83"/>
    </location>
</feature>
<feature type="compositionally biased region" description="Low complexity" evidence="1">
    <location>
        <begin position="131"/>
        <end position="146"/>
    </location>
</feature>
<evidence type="ECO:0000313" key="3">
    <source>
        <dbReference type="EMBL" id="EUA30140.1"/>
    </source>
</evidence>
<dbReference type="Gene3D" id="1.10.1240.30">
    <property type="entry name" value="KaiA/RbsU domain"/>
    <property type="match status" value="1"/>
</dbReference>
<gene>
    <name evidence="3" type="ORF">I553_4396</name>
</gene>
<dbReference type="InterPro" id="IPR017944">
    <property type="entry name" value="KaiA/RbsU_helical_domain_sf"/>
</dbReference>
<accession>X8AGY9</accession>
<reference evidence="3" key="1">
    <citation type="submission" date="2014-01" db="EMBL/GenBank/DDBJ databases">
        <authorList>
            <person name="Brown-Elliot B."/>
            <person name="Wallace R."/>
            <person name="Lenaerts A."/>
            <person name="Ordway D."/>
            <person name="DeGroote M.A."/>
            <person name="Parker T."/>
            <person name="Sizemore C."/>
            <person name="Tallon L.J."/>
            <person name="Sadzewicz L.K."/>
            <person name="Sengamalay N."/>
            <person name="Fraser C.M."/>
            <person name="Hine E."/>
            <person name="Shefchek K.A."/>
            <person name="Das S.P."/>
            <person name="Tettelin H."/>
        </authorList>
    </citation>
    <scope>NUCLEOTIDE SEQUENCE [LARGE SCALE GENOMIC DNA]</scope>
    <source>
        <strain evidence="3">4042</strain>
    </source>
</reference>
<name>X8AGY9_MYCXE</name>
<dbReference type="EMBL" id="JAOB01000060">
    <property type="protein sequence ID" value="EUA30140.1"/>
    <property type="molecule type" value="Genomic_DNA"/>
</dbReference>